<feature type="binding site" evidence="1">
    <location>
        <position position="131"/>
    </location>
    <ligand>
        <name>Zn(2+)</name>
        <dbReference type="ChEBI" id="CHEBI:29105"/>
    </ligand>
</feature>
<sequence>MDAYLDILNKRKIKPTAIRLLVLKAMMEFERAFSLLDLENYLDTVDKSTVSRTINLFLDHHLIHCIDDGSGSLKYSVCGEDCSCSIEELHAHFYCLKCHKTFCLRNIPVPTVQLPRNFTLESINYVLKGCCEDCSK</sequence>
<dbReference type="GO" id="GO:0000976">
    <property type="term" value="F:transcription cis-regulatory region binding"/>
    <property type="evidence" value="ECO:0007669"/>
    <property type="project" value="TreeGrafter"/>
</dbReference>
<reference evidence="2 3" key="1">
    <citation type="submission" date="2013-04" db="EMBL/GenBank/DDBJ databases">
        <title>The Genome Sequence of Parabacteroides gordonii DSM 23371.</title>
        <authorList>
            <consortium name="The Broad Institute Genomics Platform"/>
            <person name="Earl A."/>
            <person name="Ward D."/>
            <person name="Feldgarden M."/>
            <person name="Gevers D."/>
            <person name="Martens E."/>
            <person name="Sakamoto M."/>
            <person name="Benno Y."/>
            <person name="Suzuki N."/>
            <person name="Matsunaga N."/>
            <person name="Koshihara K."/>
            <person name="Seki M."/>
            <person name="Komiya H."/>
            <person name="Walker B."/>
            <person name="Young S."/>
            <person name="Zeng Q."/>
            <person name="Gargeya S."/>
            <person name="Fitzgerald M."/>
            <person name="Haas B."/>
            <person name="Abouelleil A."/>
            <person name="Allen A.W."/>
            <person name="Alvarado L."/>
            <person name="Arachchi H.M."/>
            <person name="Berlin A.M."/>
            <person name="Chapman S.B."/>
            <person name="Gainer-Dewar J."/>
            <person name="Goldberg J."/>
            <person name="Griggs A."/>
            <person name="Gujja S."/>
            <person name="Hansen M."/>
            <person name="Howarth C."/>
            <person name="Imamovic A."/>
            <person name="Ireland A."/>
            <person name="Larimer J."/>
            <person name="McCowan C."/>
            <person name="Murphy C."/>
            <person name="Pearson M."/>
            <person name="Poon T.W."/>
            <person name="Priest M."/>
            <person name="Roberts A."/>
            <person name="Saif S."/>
            <person name="Shea T."/>
            <person name="Sisk P."/>
            <person name="Sykes S."/>
            <person name="Wortman J."/>
            <person name="Nusbaum C."/>
            <person name="Birren B."/>
        </authorList>
    </citation>
    <scope>NUCLEOTIDE SEQUENCE [LARGE SCALE GENOMIC DNA]</scope>
    <source>
        <strain evidence="2 3">MS-1</strain>
    </source>
</reference>
<dbReference type="GO" id="GO:0045892">
    <property type="term" value="P:negative regulation of DNA-templated transcription"/>
    <property type="evidence" value="ECO:0007669"/>
    <property type="project" value="TreeGrafter"/>
</dbReference>
<dbReference type="EMBL" id="AQHW01000011">
    <property type="protein sequence ID" value="KKB57842.1"/>
    <property type="molecule type" value="Genomic_DNA"/>
</dbReference>
<evidence type="ECO:0000256" key="1">
    <source>
        <dbReference type="PIRSR" id="PIRSR602481-1"/>
    </source>
</evidence>
<dbReference type="AlphaFoldDB" id="A0A0F5JK70"/>
<dbReference type="GO" id="GO:0003700">
    <property type="term" value="F:DNA-binding transcription factor activity"/>
    <property type="evidence" value="ECO:0007669"/>
    <property type="project" value="InterPro"/>
</dbReference>
<dbReference type="GO" id="GO:0008270">
    <property type="term" value="F:zinc ion binding"/>
    <property type="evidence" value="ECO:0007669"/>
    <property type="project" value="TreeGrafter"/>
</dbReference>
<dbReference type="InterPro" id="IPR002481">
    <property type="entry name" value="FUR"/>
</dbReference>
<dbReference type="SUPFAM" id="SSF46785">
    <property type="entry name" value="Winged helix' DNA-binding domain"/>
    <property type="match status" value="1"/>
</dbReference>
<organism evidence="2 3">
    <name type="scientific">Parabacteroides gordonii MS-1 = DSM 23371</name>
    <dbReference type="NCBI Taxonomy" id="1203610"/>
    <lineage>
        <taxon>Bacteria</taxon>
        <taxon>Pseudomonadati</taxon>
        <taxon>Bacteroidota</taxon>
        <taxon>Bacteroidia</taxon>
        <taxon>Bacteroidales</taxon>
        <taxon>Tannerellaceae</taxon>
        <taxon>Parabacteroides</taxon>
    </lineage>
</organism>
<proteinExistence type="predicted"/>
<feature type="binding site" evidence="1">
    <location>
        <position position="98"/>
    </location>
    <ligand>
        <name>Zn(2+)</name>
        <dbReference type="ChEBI" id="CHEBI:29105"/>
    </ligand>
</feature>
<name>A0A0F5JK70_9BACT</name>
<dbReference type="InterPro" id="IPR036390">
    <property type="entry name" value="WH_DNA-bd_sf"/>
</dbReference>
<dbReference type="GO" id="GO:1900376">
    <property type="term" value="P:regulation of secondary metabolite biosynthetic process"/>
    <property type="evidence" value="ECO:0007669"/>
    <property type="project" value="TreeGrafter"/>
</dbReference>
<dbReference type="PANTHER" id="PTHR33202">
    <property type="entry name" value="ZINC UPTAKE REGULATION PROTEIN"/>
    <property type="match status" value="1"/>
</dbReference>
<evidence type="ECO:0000313" key="3">
    <source>
        <dbReference type="Proteomes" id="UP000033035"/>
    </source>
</evidence>
<protein>
    <recommendedName>
        <fullName evidence="4">Transcriptional repressor</fullName>
    </recommendedName>
</protein>
<evidence type="ECO:0000313" key="2">
    <source>
        <dbReference type="EMBL" id="KKB57842.1"/>
    </source>
</evidence>
<feature type="binding site" evidence="1">
    <location>
        <position position="95"/>
    </location>
    <ligand>
        <name>Zn(2+)</name>
        <dbReference type="ChEBI" id="CHEBI:29105"/>
    </ligand>
</feature>
<dbReference type="HOGENOM" id="CLU_096072_6_1_10"/>
<dbReference type="Gene3D" id="1.10.10.10">
    <property type="entry name" value="Winged helix-like DNA-binding domain superfamily/Winged helix DNA-binding domain"/>
    <property type="match status" value="1"/>
</dbReference>
<comment type="cofactor">
    <cofactor evidence="1">
        <name>Zn(2+)</name>
        <dbReference type="ChEBI" id="CHEBI:29105"/>
    </cofactor>
    <text evidence="1">Binds 1 zinc ion per subunit.</text>
</comment>
<comment type="caution">
    <text evidence="2">The sequence shown here is derived from an EMBL/GenBank/DDBJ whole genome shotgun (WGS) entry which is preliminary data.</text>
</comment>
<keyword evidence="1" id="KW-0862">Zinc</keyword>
<dbReference type="PATRIC" id="fig|1203610.3.peg.1693"/>
<feature type="binding site" evidence="1">
    <location>
        <position position="134"/>
    </location>
    <ligand>
        <name>Zn(2+)</name>
        <dbReference type="ChEBI" id="CHEBI:29105"/>
    </ligand>
</feature>
<evidence type="ECO:0008006" key="4">
    <source>
        <dbReference type="Google" id="ProtNLM"/>
    </source>
</evidence>
<dbReference type="InterPro" id="IPR036388">
    <property type="entry name" value="WH-like_DNA-bd_sf"/>
</dbReference>
<dbReference type="PANTHER" id="PTHR33202:SF22">
    <property type="entry name" value="HYDROGEN PEROXIDE SENSITIVE REPRESSOR"/>
    <property type="match status" value="1"/>
</dbReference>
<keyword evidence="3" id="KW-1185">Reference proteome</keyword>
<dbReference type="STRING" id="1203610.HMPREF1536_01651"/>
<accession>A0A0F5JK70</accession>
<gene>
    <name evidence="2" type="ORF">HMPREF1536_01651</name>
</gene>
<keyword evidence="1" id="KW-0479">Metal-binding</keyword>
<dbReference type="Proteomes" id="UP000033035">
    <property type="component" value="Unassembled WGS sequence"/>
</dbReference>